<dbReference type="RefSeq" id="WP_171043827.1">
    <property type="nucleotide sequence ID" value="NZ_JAQPZS010000026.1"/>
</dbReference>
<comment type="caution">
    <text evidence="2">The sequence shown here is derived from an EMBL/GenBank/DDBJ whole genome shotgun (WGS) entry which is preliminary data.</text>
</comment>
<evidence type="ECO:0000256" key="1">
    <source>
        <dbReference type="ARBA" id="ARBA00022729"/>
    </source>
</evidence>
<keyword evidence="1" id="KW-0732">Signal</keyword>
<dbReference type="InterPro" id="IPR013517">
    <property type="entry name" value="FG-GAP"/>
</dbReference>
<dbReference type="Gene3D" id="2.130.10.130">
    <property type="entry name" value="Integrin alpha, N-terminal"/>
    <property type="match status" value="2"/>
</dbReference>
<sequence length="380" mass="41351">MGHSLEARILKILKILPISQIVLFLWLPANCFATDFRSHPFLEFDIEGRLSAHSELVDIDRDGDLDIVVANGRHWPQANMIYLNDGRGRMIESFRLGAKNKASYIVRSGDLDGDGDSDLVVIGDNLPIEVYKNNDGSFDEPKYLLKSRSYARGAVLTDLNGDKKVDLVVVPRRGKSRLYFGNGIGSFSDSNELPIPVVGATGVVAGDIDYDGDVDLVAALRDDQSSVLLINDGKGSFVSKPLLGSEGDHRQALIGEFTNDDYQDIILGDLNGNIKLIVGTPNGSFKQPIIINDKALFARSLASGDLDDDGDLDVVVGGDEQTNFALYNLGNGKFRLVELTTEANDTYGVSLGDLNNDGLLDIVFSNSESSNVILLNRKNK</sequence>
<proteinExistence type="predicted"/>
<dbReference type="EMBL" id="JAQPZS010000026">
    <property type="protein sequence ID" value="MEJ6498220.1"/>
    <property type="molecule type" value="Genomic_DNA"/>
</dbReference>
<dbReference type="Pfam" id="PF13517">
    <property type="entry name" value="FG-GAP_3"/>
    <property type="match status" value="3"/>
</dbReference>
<dbReference type="SUPFAM" id="SSF69318">
    <property type="entry name" value="Integrin alpha N-terminal domain"/>
    <property type="match status" value="2"/>
</dbReference>
<name>A0ABU8SYV2_9GAMM</name>
<gene>
    <name evidence="2" type="ORF">PQI24_19470</name>
</gene>
<evidence type="ECO:0000313" key="2">
    <source>
        <dbReference type="EMBL" id="MEJ6498220.1"/>
    </source>
</evidence>
<evidence type="ECO:0000313" key="3">
    <source>
        <dbReference type="Proteomes" id="UP001377972"/>
    </source>
</evidence>
<protein>
    <submittedName>
        <fullName evidence="2">VCBS repeat-containing protein</fullName>
    </submittedName>
</protein>
<organism evidence="2 3">
    <name type="scientific">Pseudoalteromonas lipolytica</name>
    <dbReference type="NCBI Taxonomy" id="570156"/>
    <lineage>
        <taxon>Bacteria</taxon>
        <taxon>Pseudomonadati</taxon>
        <taxon>Pseudomonadota</taxon>
        <taxon>Gammaproteobacteria</taxon>
        <taxon>Alteromonadales</taxon>
        <taxon>Pseudoalteromonadaceae</taxon>
        <taxon>Pseudoalteromonas</taxon>
    </lineage>
</organism>
<keyword evidence="3" id="KW-1185">Reference proteome</keyword>
<accession>A0ABU8SYV2</accession>
<dbReference type="InterPro" id="IPR028994">
    <property type="entry name" value="Integrin_alpha_N"/>
</dbReference>
<dbReference type="Proteomes" id="UP001377972">
    <property type="component" value="Unassembled WGS sequence"/>
</dbReference>
<dbReference type="PANTHER" id="PTHR44103">
    <property type="entry name" value="PROPROTEIN CONVERTASE P"/>
    <property type="match status" value="1"/>
</dbReference>
<reference evidence="2 3" key="1">
    <citation type="submission" date="2023-01" db="EMBL/GenBank/DDBJ databases">
        <title>Trichodesmium-associated heterotrophic epibiont bacteria.</title>
        <authorList>
            <person name="Cleveland C.S."/>
            <person name="Webb E.A."/>
        </authorList>
    </citation>
    <scope>NUCLEOTIDE SEQUENCE [LARGE SCALE GENOMIC DNA]</scope>
    <source>
        <strain evidence="2 3">USCH2</strain>
    </source>
</reference>
<dbReference type="PANTHER" id="PTHR44103:SF1">
    <property type="entry name" value="PROPROTEIN CONVERTASE P"/>
    <property type="match status" value="1"/>
</dbReference>